<gene>
    <name evidence="2" type="ORF">LARV_01929</name>
</gene>
<name>A0A0S7BHT9_9CHLR</name>
<evidence type="ECO:0000313" key="3">
    <source>
        <dbReference type="Proteomes" id="UP000055060"/>
    </source>
</evidence>
<feature type="transmembrane region" description="Helical" evidence="1">
    <location>
        <begin position="300"/>
        <end position="319"/>
    </location>
</feature>
<accession>A0A0S7BHT9</accession>
<protein>
    <recommendedName>
        <fullName evidence="4">Dolichyl-phosphate-mannose-protein mannosyltransferase</fullName>
    </recommendedName>
</protein>
<evidence type="ECO:0000313" key="2">
    <source>
        <dbReference type="EMBL" id="GAP14163.1"/>
    </source>
</evidence>
<keyword evidence="3" id="KW-1185">Reference proteome</keyword>
<dbReference type="AlphaFoldDB" id="A0A0S7BHT9"/>
<feature type="transmembrane region" description="Helical" evidence="1">
    <location>
        <begin position="174"/>
        <end position="190"/>
    </location>
</feature>
<dbReference type="STRING" id="360412.LARV_01929"/>
<proteinExistence type="predicted"/>
<feature type="transmembrane region" description="Helical" evidence="1">
    <location>
        <begin position="110"/>
        <end position="135"/>
    </location>
</feature>
<keyword evidence="1" id="KW-0472">Membrane</keyword>
<feature type="transmembrane region" description="Helical" evidence="1">
    <location>
        <begin position="349"/>
        <end position="372"/>
    </location>
</feature>
<reference evidence="2" key="1">
    <citation type="submission" date="2015-07" db="EMBL/GenBank/DDBJ databases">
        <title>Draft Genome Sequences of Anaerolinea thermolimosa IMO-1, Bellilinea caldifistulae GOMI-1, Leptolinea tardivitalis YMTK-2, Levilinea saccharolytica KIBI-1,Longilinea arvoryzae KOME-1, Previously Described as Members of the Anaerolineaceae (Chloroflexi).</title>
        <authorList>
            <person name="Sekiguchi Y."/>
            <person name="Ohashi A."/>
            <person name="Matsuura N."/>
            <person name="Tourlousse M.D."/>
        </authorList>
    </citation>
    <scope>NUCLEOTIDE SEQUENCE [LARGE SCALE GENOMIC DNA]</scope>
    <source>
        <strain evidence="2">KOME-1</strain>
    </source>
</reference>
<feature type="transmembrane region" description="Helical" evidence="1">
    <location>
        <begin position="141"/>
        <end position="162"/>
    </location>
</feature>
<keyword evidence="1" id="KW-1133">Transmembrane helix</keyword>
<feature type="transmembrane region" description="Helical" evidence="1">
    <location>
        <begin position="227"/>
        <end position="246"/>
    </location>
</feature>
<feature type="transmembrane region" description="Helical" evidence="1">
    <location>
        <begin position="196"/>
        <end position="215"/>
    </location>
</feature>
<evidence type="ECO:0000256" key="1">
    <source>
        <dbReference type="SAM" id="Phobius"/>
    </source>
</evidence>
<feature type="transmembrane region" description="Helical" evidence="1">
    <location>
        <begin position="326"/>
        <end position="343"/>
    </location>
</feature>
<organism evidence="2">
    <name type="scientific">Longilinea arvoryzae</name>
    <dbReference type="NCBI Taxonomy" id="360412"/>
    <lineage>
        <taxon>Bacteria</taxon>
        <taxon>Bacillati</taxon>
        <taxon>Chloroflexota</taxon>
        <taxon>Anaerolineae</taxon>
        <taxon>Anaerolineales</taxon>
        <taxon>Anaerolineaceae</taxon>
        <taxon>Longilinea</taxon>
    </lineage>
</organism>
<dbReference type="EMBL" id="DF967972">
    <property type="protein sequence ID" value="GAP14163.1"/>
    <property type="molecule type" value="Genomic_DNA"/>
</dbReference>
<keyword evidence="1" id="KW-0812">Transmembrane</keyword>
<evidence type="ECO:0008006" key="4">
    <source>
        <dbReference type="Google" id="ProtNLM"/>
    </source>
</evidence>
<dbReference type="Proteomes" id="UP000055060">
    <property type="component" value="Unassembled WGS sequence"/>
</dbReference>
<sequence>MVFSVITVSAIAFILRHHAVDNLPNDYDEWVYLTAGRNYASAIQNGDWQAILNSPQNYEHPIFNKLVYAFGILDLDLTPVDNGNYLVNQTCYGAAACRLQDRARWISTGFGVLAAGLLALVSPLAGLLLAVHTFAVKYTSVVYLEALPACTSLVAVLAYAHWLNSFIGKDENRRWGKIGWLALSALMLGVSAASKYLYAVVGIVIVLHFLLYSLLRRQFRIRKLLPLAAWGIGALVIFFLCDPYLWPDPIHRLRESLSFNVAFSQGDYVNSYPYPFWQPLRWLSRSVTTFKARYIPQLPGNFPVALDGWILWLAILGFPRLVYKRPLYALWFGVGMAFLLVWTTKWPQYVLIVLAPWCFSAGEGLVTLFWLGRFALGGNKEKPANQSPVLE</sequence>